<proteinExistence type="predicted"/>
<dbReference type="InterPro" id="IPR050957">
    <property type="entry name" value="BMP_lipoprotein"/>
</dbReference>
<keyword evidence="2" id="KW-1003">Cell membrane</keyword>
<reference evidence="7 8" key="1">
    <citation type="journal article" date="2016" name="Microbes Environ.">
        <title>Phylogenetically diverse aerobic anoxygenic phototrophic bacteria isolated from epilithic biofilms in Tama river, Japan.</title>
        <authorList>
            <person name="Hirose S."/>
            <person name="Matsuura K."/>
            <person name="Haruta S."/>
        </authorList>
    </citation>
    <scope>NUCLEOTIDE SEQUENCE [LARGE SCALE GENOMIC DNA]</scope>
    <source>
        <strain evidence="7 8">S08</strain>
    </source>
</reference>
<evidence type="ECO:0000313" key="8">
    <source>
        <dbReference type="Proteomes" id="UP000831327"/>
    </source>
</evidence>
<evidence type="ECO:0000313" key="7">
    <source>
        <dbReference type="EMBL" id="BDG70290.1"/>
    </source>
</evidence>
<dbReference type="Proteomes" id="UP000831327">
    <property type="component" value="Chromosome"/>
</dbReference>
<dbReference type="PANTHER" id="PTHR34296:SF2">
    <property type="entry name" value="ABC TRANSPORTER GUANOSINE-BINDING PROTEIN NUPN"/>
    <property type="match status" value="1"/>
</dbReference>
<accession>A0ABM7XXZ2</accession>
<evidence type="ECO:0000259" key="6">
    <source>
        <dbReference type="Pfam" id="PF02608"/>
    </source>
</evidence>
<sequence length="302" mass="30721">MTTIRAVFFGRPGAGAFNAAGVAGLARAAARLGVAVETIWAPDPARRIDVLRDAAAGAALVIAHGGQGEAPVAAVAPEVPRTRFAVTQGRIAGPNIACFEVLQEHSAFLAGALAGWWAGGQPVAHLSGEPVPPGLRGRAAFAAGLRHAAPGTPLLTGFCGNQHDPALAEHWTEAQCGAGAVLQFAMLDGGRPGAMAALRRHGARAIGNVHDWTAEDPCFLASAIADNGWCIAAALAAHLRDDWRDARVGAEQPDAVRLALAPDVAPDLAARLAALAGELAAGHIDVPEHFSGPEFAPPVASA</sequence>
<evidence type="ECO:0000256" key="1">
    <source>
        <dbReference type="ARBA" id="ARBA00004236"/>
    </source>
</evidence>
<keyword evidence="5" id="KW-0449">Lipoprotein</keyword>
<keyword evidence="4" id="KW-0472">Membrane</keyword>
<dbReference type="EMBL" id="AP025637">
    <property type="protein sequence ID" value="BDG70290.1"/>
    <property type="molecule type" value="Genomic_DNA"/>
</dbReference>
<evidence type="ECO:0000256" key="2">
    <source>
        <dbReference type="ARBA" id="ARBA00022475"/>
    </source>
</evidence>
<dbReference type="Pfam" id="PF02608">
    <property type="entry name" value="Bmp"/>
    <property type="match status" value="1"/>
</dbReference>
<protein>
    <recommendedName>
        <fullName evidence="6">ABC transporter substrate-binding protein PnrA-like domain-containing protein</fullName>
    </recommendedName>
</protein>
<dbReference type="PANTHER" id="PTHR34296">
    <property type="entry name" value="TRANSCRIPTIONAL ACTIVATOR PROTEIN MED"/>
    <property type="match status" value="1"/>
</dbReference>
<dbReference type="RefSeq" id="WP_244457630.1">
    <property type="nucleotide sequence ID" value="NZ_AP025637.1"/>
</dbReference>
<dbReference type="InterPro" id="IPR003760">
    <property type="entry name" value="PnrA-like"/>
</dbReference>
<organism evidence="7 8">
    <name type="scientific">Roseomonas fluvialis</name>
    <dbReference type="NCBI Taxonomy" id="1750527"/>
    <lineage>
        <taxon>Bacteria</taxon>
        <taxon>Pseudomonadati</taxon>
        <taxon>Pseudomonadota</taxon>
        <taxon>Alphaproteobacteria</taxon>
        <taxon>Acetobacterales</taxon>
        <taxon>Roseomonadaceae</taxon>
        <taxon>Roseomonas</taxon>
    </lineage>
</organism>
<feature type="domain" description="ABC transporter substrate-binding protein PnrA-like" evidence="6">
    <location>
        <begin position="56"/>
        <end position="215"/>
    </location>
</feature>
<name>A0ABM7XXZ2_9PROT</name>
<evidence type="ECO:0000256" key="3">
    <source>
        <dbReference type="ARBA" id="ARBA00022729"/>
    </source>
</evidence>
<evidence type="ECO:0000256" key="4">
    <source>
        <dbReference type="ARBA" id="ARBA00023136"/>
    </source>
</evidence>
<comment type="subcellular location">
    <subcellularLocation>
        <location evidence="1">Cell membrane</location>
    </subcellularLocation>
</comment>
<keyword evidence="3" id="KW-0732">Signal</keyword>
<keyword evidence="8" id="KW-1185">Reference proteome</keyword>
<evidence type="ECO:0000256" key="5">
    <source>
        <dbReference type="ARBA" id="ARBA00023288"/>
    </source>
</evidence>
<gene>
    <name evidence="7" type="ORF">Rmf_02190</name>
</gene>
<dbReference type="Gene3D" id="3.40.50.2300">
    <property type="match status" value="2"/>
</dbReference>